<keyword evidence="2" id="KW-1185">Reference proteome</keyword>
<reference evidence="1" key="1">
    <citation type="submission" date="2019-12" db="EMBL/GenBank/DDBJ databases">
        <title>Comparative genomics gives insights into the taxonomy of the Azoarcus-Aromatoleum group and reveals separate origins of nif in the plant-associated Azoarcus and non-plant-associated Aromatoleum sub-groups.</title>
        <authorList>
            <person name="Lafos M."/>
            <person name="Maluk M."/>
            <person name="Batista M."/>
            <person name="Junghare M."/>
            <person name="Carmona M."/>
            <person name="Faoro H."/>
            <person name="Cruz L.M."/>
            <person name="Battistoni F."/>
            <person name="De Souza E."/>
            <person name="Pedrosa F."/>
            <person name="Chen W.-M."/>
            <person name="Poole P.S."/>
            <person name="Dixon R.A."/>
            <person name="James E.K."/>
        </authorList>
    </citation>
    <scope>NUCLEOTIDE SEQUENCE</scope>
    <source>
        <strain evidence="1">U120</strain>
    </source>
</reference>
<evidence type="ECO:0000313" key="1">
    <source>
        <dbReference type="EMBL" id="NMF95149.1"/>
    </source>
</evidence>
<name>A0ABX1N7A5_9RHOO</name>
<sequence length="139" mass="15061">MSRRDPHLPLVYSCSGCSSAAQMANYIAVKLDRRDEAEMSCIAGVGGDVGPLVRTARSGRPILALDGCALQCVKNSLAQRGVVPTRHVLLHEHGVKKRYRSDFDVEEADRVLAQAIHIVRDMRAELESADAQPADPLAA</sequence>
<dbReference type="Pfam" id="PF08859">
    <property type="entry name" value="DGC"/>
    <property type="match status" value="1"/>
</dbReference>
<dbReference type="PIRSF" id="PIRSF037181">
    <property type="entry name" value="DGC"/>
    <property type="match status" value="1"/>
</dbReference>
<dbReference type="RefSeq" id="WP_169200351.1">
    <property type="nucleotide sequence ID" value="NZ_WTVH02000010.1"/>
</dbReference>
<accession>A0ABX1N7A5</accession>
<protein>
    <submittedName>
        <fullName evidence="1">Zinc-binding protein</fullName>
    </submittedName>
</protein>
<comment type="caution">
    <text evidence="1">The sequence shown here is derived from an EMBL/GenBank/DDBJ whole genome shotgun (WGS) entry which is preliminary data.</text>
</comment>
<dbReference type="InterPro" id="IPR014958">
    <property type="entry name" value="DGC"/>
</dbReference>
<gene>
    <name evidence="1" type="ORF">GO608_17715</name>
</gene>
<dbReference type="EMBL" id="WTVH01000049">
    <property type="protein sequence ID" value="NMF95149.1"/>
    <property type="molecule type" value="Genomic_DNA"/>
</dbReference>
<proteinExistence type="predicted"/>
<evidence type="ECO:0000313" key="2">
    <source>
        <dbReference type="Proteomes" id="UP000601990"/>
    </source>
</evidence>
<organism evidence="1 2">
    <name type="scientific">Aromatoleum buckelii</name>
    <dbReference type="NCBI Taxonomy" id="200254"/>
    <lineage>
        <taxon>Bacteria</taxon>
        <taxon>Pseudomonadati</taxon>
        <taxon>Pseudomonadota</taxon>
        <taxon>Betaproteobacteria</taxon>
        <taxon>Rhodocyclales</taxon>
        <taxon>Rhodocyclaceae</taxon>
        <taxon>Aromatoleum</taxon>
    </lineage>
</organism>
<dbReference type="Proteomes" id="UP000601990">
    <property type="component" value="Unassembled WGS sequence"/>
</dbReference>